<name>A0ABR4HAJ4_9EURO</name>
<dbReference type="CDD" id="cd10028">
    <property type="entry name" value="UDG-F2_TDG_MUG"/>
    <property type="match status" value="1"/>
</dbReference>
<feature type="transmembrane region" description="Helical" evidence="5">
    <location>
        <begin position="52"/>
        <end position="75"/>
    </location>
</feature>
<evidence type="ECO:0000256" key="2">
    <source>
        <dbReference type="ARBA" id="ARBA00022801"/>
    </source>
</evidence>
<dbReference type="SMART" id="SM00987">
    <property type="entry name" value="UreE_C"/>
    <property type="match status" value="1"/>
</dbReference>
<dbReference type="PANTHER" id="PTHR12159:SF9">
    <property type="entry name" value="G_T MISMATCH-SPECIFIC THYMINE DNA GLYCOSYLASE"/>
    <property type="match status" value="1"/>
</dbReference>
<dbReference type="SMART" id="SM00986">
    <property type="entry name" value="UDG"/>
    <property type="match status" value="1"/>
</dbReference>
<evidence type="ECO:0000256" key="5">
    <source>
        <dbReference type="SAM" id="Phobius"/>
    </source>
</evidence>
<keyword evidence="5" id="KW-0812">Transmembrane</keyword>
<feature type="compositionally biased region" description="Low complexity" evidence="4">
    <location>
        <begin position="251"/>
        <end position="260"/>
    </location>
</feature>
<evidence type="ECO:0000256" key="4">
    <source>
        <dbReference type="SAM" id="MobiDB-lite"/>
    </source>
</evidence>
<accession>A0ABR4HAJ4</accession>
<evidence type="ECO:0000256" key="1">
    <source>
        <dbReference type="ARBA" id="ARBA00022763"/>
    </source>
</evidence>
<feature type="region of interest" description="Disordered" evidence="4">
    <location>
        <begin position="180"/>
        <end position="287"/>
    </location>
</feature>
<dbReference type="SUPFAM" id="SSF52141">
    <property type="entry name" value="Uracil-DNA glycosylase-like"/>
    <property type="match status" value="1"/>
</dbReference>
<dbReference type="Proteomes" id="UP001610334">
    <property type="component" value="Unassembled WGS sequence"/>
</dbReference>
<sequence>MGRLIKNHWARLIVLTASVYQVGSAVEAFIWPKIFWDVWTKNLDGAVKPVPILQILNLVMGLIGIAWEWPLKYLAGSFLHRSIEFRLLLYPLSAILAALIYQGTNAALYYLVGMAVYFWAYSEGEVVCPEPWTLPKRTMSKTTDSGDDNGSGLVIAADDDVPVNQARSFNGALNKYMHVSETSSSSASPQEVKRQSDALDAQRTSKRRKGLASTTTTLAATSTPGLTVSQRITRSKSRSATPVSPSLALRSESPSTLPSTPEHRQGRSRGSTPRKTSSPSSLQTSLLRDTIPPNLTLLLIGVNPGIMTGTTGFAYAHPSNLFWKLLHWSGITTVRHPPSDTYRLPELYNVGNTNIVERPTRDASMLSKAEMDAGVPILEAKIAAKRPEAVCLVGKSIWESVWRAKKGRAIKKAEFRYGWQDEGENMGRCEGWNGAKVFVATTTSGLAAGMSLAEKQAVWNELGSWVVARQPGSKELREERRENVACGYIK</sequence>
<reference evidence="7 8" key="1">
    <citation type="submission" date="2024-07" db="EMBL/GenBank/DDBJ databases">
        <title>Section-level genome sequencing and comparative genomics of Aspergillus sections Usti and Cavernicolus.</title>
        <authorList>
            <consortium name="Lawrence Berkeley National Laboratory"/>
            <person name="Nybo J.L."/>
            <person name="Vesth T.C."/>
            <person name="Theobald S."/>
            <person name="Frisvad J.C."/>
            <person name="Larsen T.O."/>
            <person name="Kjaerboelling I."/>
            <person name="Rothschild-Mancinelli K."/>
            <person name="Lyhne E.K."/>
            <person name="Kogle M.E."/>
            <person name="Barry K."/>
            <person name="Clum A."/>
            <person name="Na H."/>
            <person name="Ledsgaard L."/>
            <person name="Lin J."/>
            <person name="Lipzen A."/>
            <person name="Kuo A."/>
            <person name="Riley R."/>
            <person name="Mondo S."/>
            <person name="Labutti K."/>
            <person name="Haridas S."/>
            <person name="Pangalinan J."/>
            <person name="Salamov A.A."/>
            <person name="Simmons B.A."/>
            <person name="Magnuson J.K."/>
            <person name="Chen J."/>
            <person name="Drula E."/>
            <person name="Henrissat B."/>
            <person name="Wiebenga A."/>
            <person name="Lubbers R.J."/>
            <person name="Gomes A.C."/>
            <person name="Makela M.R."/>
            <person name="Stajich J."/>
            <person name="Grigoriev I.V."/>
            <person name="Mortensen U.H."/>
            <person name="De Vries R.P."/>
            <person name="Baker S.E."/>
            <person name="Andersen M.R."/>
        </authorList>
    </citation>
    <scope>NUCLEOTIDE SEQUENCE [LARGE SCALE GENOMIC DNA]</scope>
    <source>
        <strain evidence="7 8">CBS 588.65</strain>
    </source>
</reference>
<feature type="compositionally biased region" description="Low complexity" evidence="4">
    <location>
        <begin position="211"/>
        <end position="227"/>
    </location>
</feature>
<organism evidence="7 8">
    <name type="scientific">Aspergillus granulosus</name>
    <dbReference type="NCBI Taxonomy" id="176169"/>
    <lineage>
        <taxon>Eukaryota</taxon>
        <taxon>Fungi</taxon>
        <taxon>Dikarya</taxon>
        <taxon>Ascomycota</taxon>
        <taxon>Pezizomycotina</taxon>
        <taxon>Eurotiomycetes</taxon>
        <taxon>Eurotiomycetidae</taxon>
        <taxon>Eurotiales</taxon>
        <taxon>Aspergillaceae</taxon>
        <taxon>Aspergillus</taxon>
        <taxon>Aspergillus subgen. Nidulantes</taxon>
    </lineage>
</organism>
<dbReference type="InterPro" id="IPR005122">
    <property type="entry name" value="Uracil-DNA_glycosylase-like"/>
</dbReference>
<keyword evidence="3" id="KW-0234">DNA repair</keyword>
<keyword evidence="5" id="KW-1133">Transmembrane helix</keyword>
<keyword evidence="2" id="KW-0378">Hydrolase</keyword>
<feature type="compositionally biased region" description="Polar residues" evidence="4">
    <location>
        <begin position="228"/>
        <end position="244"/>
    </location>
</feature>
<evidence type="ECO:0000256" key="3">
    <source>
        <dbReference type="ARBA" id="ARBA00023204"/>
    </source>
</evidence>
<gene>
    <name evidence="7" type="ORF">BJX63DRAFT_421719</name>
</gene>
<proteinExistence type="predicted"/>
<feature type="transmembrane region" description="Helical" evidence="5">
    <location>
        <begin position="12"/>
        <end position="32"/>
    </location>
</feature>
<comment type="caution">
    <text evidence="7">The sequence shown here is derived from an EMBL/GenBank/DDBJ whole genome shotgun (WGS) entry which is preliminary data.</text>
</comment>
<dbReference type="InterPro" id="IPR056144">
    <property type="entry name" value="DUF7727"/>
</dbReference>
<keyword evidence="1" id="KW-0227">DNA damage</keyword>
<dbReference type="InterPro" id="IPR015637">
    <property type="entry name" value="MUG/TDG"/>
</dbReference>
<protein>
    <submittedName>
        <fullName evidence="7">Uracil-DNA glycosylase-like protein</fullName>
    </submittedName>
</protein>
<dbReference type="InterPro" id="IPR036895">
    <property type="entry name" value="Uracil-DNA_glycosylase-like_sf"/>
</dbReference>
<evidence type="ECO:0000313" key="8">
    <source>
        <dbReference type="Proteomes" id="UP001610334"/>
    </source>
</evidence>
<keyword evidence="5" id="KW-0472">Membrane</keyword>
<feature type="compositionally biased region" description="Low complexity" evidence="4">
    <location>
        <begin position="276"/>
        <end position="287"/>
    </location>
</feature>
<feature type="transmembrane region" description="Helical" evidence="5">
    <location>
        <begin position="87"/>
        <end position="120"/>
    </location>
</feature>
<dbReference type="Pfam" id="PF24853">
    <property type="entry name" value="DUF7727"/>
    <property type="match status" value="1"/>
</dbReference>
<keyword evidence="8" id="KW-1185">Reference proteome</keyword>
<dbReference type="EMBL" id="JBFXLT010000047">
    <property type="protein sequence ID" value="KAL2812496.1"/>
    <property type="molecule type" value="Genomic_DNA"/>
</dbReference>
<dbReference type="Pfam" id="PF03167">
    <property type="entry name" value="UDG"/>
    <property type="match status" value="1"/>
</dbReference>
<feature type="domain" description="Uracil-DNA glycosylase-like" evidence="6">
    <location>
        <begin position="288"/>
        <end position="463"/>
    </location>
</feature>
<evidence type="ECO:0000259" key="6">
    <source>
        <dbReference type="SMART" id="SM00986"/>
    </source>
</evidence>
<dbReference type="PANTHER" id="PTHR12159">
    <property type="entry name" value="G/T AND G/U MISMATCH-SPECIFIC DNA GLYCOSYLASE"/>
    <property type="match status" value="1"/>
</dbReference>
<evidence type="ECO:0000313" key="7">
    <source>
        <dbReference type="EMBL" id="KAL2812496.1"/>
    </source>
</evidence>
<dbReference type="Gene3D" id="3.40.470.10">
    <property type="entry name" value="Uracil-DNA glycosylase-like domain"/>
    <property type="match status" value="1"/>
</dbReference>